<dbReference type="EMBL" id="JANIEX010000718">
    <property type="protein sequence ID" value="KAJ3563830.1"/>
    <property type="molecule type" value="Genomic_DNA"/>
</dbReference>
<evidence type="ECO:0000256" key="1">
    <source>
        <dbReference type="SAM" id="MobiDB-lite"/>
    </source>
</evidence>
<proteinExistence type="predicted"/>
<evidence type="ECO:0000313" key="2">
    <source>
        <dbReference type="EMBL" id="KAJ3563830.1"/>
    </source>
</evidence>
<organism evidence="2 3">
    <name type="scientific">Leucocoprinus birnbaumii</name>
    <dbReference type="NCBI Taxonomy" id="56174"/>
    <lineage>
        <taxon>Eukaryota</taxon>
        <taxon>Fungi</taxon>
        <taxon>Dikarya</taxon>
        <taxon>Basidiomycota</taxon>
        <taxon>Agaricomycotina</taxon>
        <taxon>Agaricomycetes</taxon>
        <taxon>Agaricomycetidae</taxon>
        <taxon>Agaricales</taxon>
        <taxon>Agaricineae</taxon>
        <taxon>Agaricaceae</taxon>
        <taxon>Leucocoprinus</taxon>
    </lineage>
</organism>
<sequence length="287" mass="30657">MSTYHSDTPWSNNPLDIIGSPHSLSSAVEDAILHNNACTPTPATQSAQASLAISVATTSYVADYSLTKDKTVSMVQCLNNHTETLHAWVVSGDSWENPDNVPALARWIFALVYVALTVPGLMELAINLRGMSFKEGMATAFYGYLNCSTTGTGTPTHRTADTSSNVNTNSGPSQDPTSASVSADKSTSKPIQVLAPLPAHPPRSPCRPPLPPKQQSYAAVAKSTLSLIKLTNTIPNLKPEHIVAMHCAAEPSPNKHCKVKSTTPSSSHCKILIPLLWAYQRSPSRGD</sequence>
<keyword evidence="3" id="KW-1185">Reference proteome</keyword>
<name>A0AAD5YMX1_9AGAR</name>
<feature type="compositionally biased region" description="Polar residues" evidence="1">
    <location>
        <begin position="163"/>
        <end position="190"/>
    </location>
</feature>
<comment type="caution">
    <text evidence="2">The sequence shown here is derived from an EMBL/GenBank/DDBJ whole genome shotgun (WGS) entry which is preliminary data.</text>
</comment>
<gene>
    <name evidence="2" type="ORF">NP233_g8681</name>
</gene>
<protein>
    <submittedName>
        <fullName evidence="2">Uncharacterized protein</fullName>
    </submittedName>
</protein>
<evidence type="ECO:0000313" key="3">
    <source>
        <dbReference type="Proteomes" id="UP001213000"/>
    </source>
</evidence>
<dbReference type="Proteomes" id="UP001213000">
    <property type="component" value="Unassembled WGS sequence"/>
</dbReference>
<reference evidence="2" key="1">
    <citation type="submission" date="2022-07" db="EMBL/GenBank/DDBJ databases">
        <title>Genome Sequence of Leucocoprinus birnbaumii.</title>
        <authorList>
            <person name="Buettner E."/>
        </authorList>
    </citation>
    <scope>NUCLEOTIDE SEQUENCE</scope>
    <source>
        <strain evidence="2">VT141</strain>
    </source>
</reference>
<accession>A0AAD5YMX1</accession>
<dbReference type="AlphaFoldDB" id="A0AAD5YMX1"/>
<feature type="region of interest" description="Disordered" evidence="1">
    <location>
        <begin position="154"/>
        <end position="215"/>
    </location>
</feature>
<feature type="compositionally biased region" description="Pro residues" evidence="1">
    <location>
        <begin position="198"/>
        <end position="212"/>
    </location>
</feature>